<dbReference type="Pfam" id="PF00153">
    <property type="entry name" value="Mito_carr"/>
    <property type="match status" value="1"/>
</dbReference>
<comment type="caution">
    <text evidence="6">The sequence shown here is derived from an EMBL/GenBank/DDBJ whole genome shotgun (WGS) entry which is preliminary data.</text>
</comment>
<dbReference type="AlphaFoldDB" id="A0AAD7ULJ8"/>
<feature type="transmembrane region" description="Helical" evidence="4">
    <location>
        <begin position="37"/>
        <end position="58"/>
    </location>
</feature>
<dbReference type="EMBL" id="JAQMWT010000069">
    <property type="protein sequence ID" value="KAJ8611565.1"/>
    <property type="molecule type" value="Genomic_DNA"/>
</dbReference>
<dbReference type="PANTHER" id="PTHR47567:SF1">
    <property type="entry name" value="NAD-DEPENDENT EPIMERASE_DEHYDRATASE DOMAIN-CONTAINING PROTEIN"/>
    <property type="match status" value="1"/>
</dbReference>
<feature type="signal peptide" evidence="5">
    <location>
        <begin position="1"/>
        <end position="17"/>
    </location>
</feature>
<dbReference type="PANTHER" id="PTHR47567">
    <property type="entry name" value="MITOCHONDRIAL SUBSTRATE/SOLUTE CARRIER"/>
    <property type="match status" value="1"/>
</dbReference>
<evidence type="ECO:0000313" key="6">
    <source>
        <dbReference type="EMBL" id="KAJ8611565.1"/>
    </source>
</evidence>
<feature type="chain" id="PRO_5042064704" description="Mitochondrial carrier protein" evidence="5">
    <location>
        <begin position="18"/>
        <end position="318"/>
    </location>
</feature>
<keyword evidence="7" id="KW-1185">Reference proteome</keyword>
<accession>A0AAD7ULJ8</accession>
<keyword evidence="5" id="KW-0732">Signal</keyword>
<evidence type="ECO:0000256" key="2">
    <source>
        <dbReference type="ARBA" id="ARBA00022692"/>
    </source>
</evidence>
<dbReference type="Proteomes" id="UP001230188">
    <property type="component" value="Unassembled WGS sequence"/>
</dbReference>
<feature type="transmembrane region" description="Helical" evidence="4">
    <location>
        <begin position="179"/>
        <end position="205"/>
    </location>
</feature>
<feature type="transmembrane region" description="Helical" evidence="4">
    <location>
        <begin position="123"/>
        <end position="145"/>
    </location>
</feature>
<evidence type="ECO:0000256" key="3">
    <source>
        <dbReference type="ARBA" id="ARBA00023136"/>
    </source>
</evidence>
<dbReference type="InterPro" id="IPR023395">
    <property type="entry name" value="MCP_dom_sf"/>
</dbReference>
<keyword evidence="4" id="KW-1133">Transmembrane helix</keyword>
<gene>
    <name evidence="6" type="ORF">CTAYLR_010177</name>
</gene>
<comment type="subcellular location">
    <subcellularLocation>
        <location evidence="1">Membrane</location>
        <topology evidence="1">Multi-pass membrane protein</topology>
    </subcellularLocation>
</comment>
<evidence type="ECO:0000256" key="5">
    <source>
        <dbReference type="SAM" id="SignalP"/>
    </source>
</evidence>
<reference evidence="6" key="1">
    <citation type="submission" date="2023-01" db="EMBL/GenBank/DDBJ databases">
        <title>Metagenome sequencing of chrysophaentin producing Chrysophaeum taylorii.</title>
        <authorList>
            <person name="Davison J."/>
            <person name="Bewley C."/>
        </authorList>
    </citation>
    <scope>NUCLEOTIDE SEQUENCE</scope>
    <source>
        <strain evidence="6">NIES-1699</strain>
    </source>
</reference>
<dbReference type="GO" id="GO:0016020">
    <property type="term" value="C:membrane"/>
    <property type="evidence" value="ECO:0007669"/>
    <property type="project" value="UniProtKB-SubCell"/>
</dbReference>
<proteinExistence type="predicted"/>
<sequence length="318" mass="34352">MRRLLLFALALVAPARAELRPVPTQKKGIVSTALRKAFAGGATGSIAGVAQVAMFMWLRTVMNYQYRHGGETLAVLRQLWEEGGVRRLYRGLPYAVIQGPLSRFGSACANTLVLELRKEGGVLAAYPLVVVTALGSVLTAIYRFLLMPIDTCKTVSQVEGRAGLDFLVSAVLREGQIGLLYTGGLAMGVATLFGHYPWFLTFNVLDRIVTKPQKSGPKALRSAAIGFSSSVVSDIVANPIRVVKTTKQASAAHHHYNNNNNNLASAGANSYAAIVADIVNTEGVQALFWRGIKTRILANGLQSMVFTVLWRHLLEGSE</sequence>
<dbReference type="Gene3D" id="1.50.40.10">
    <property type="entry name" value="Mitochondrial carrier domain"/>
    <property type="match status" value="1"/>
</dbReference>
<protein>
    <recommendedName>
        <fullName evidence="8">Mitochondrial carrier protein</fullName>
    </recommendedName>
</protein>
<evidence type="ECO:0008006" key="8">
    <source>
        <dbReference type="Google" id="ProtNLM"/>
    </source>
</evidence>
<keyword evidence="2 4" id="KW-0812">Transmembrane</keyword>
<keyword evidence="3 4" id="KW-0472">Membrane</keyword>
<dbReference type="SUPFAM" id="SSF103506">
    <property type="entry name" value="Mitochondrial carrier"/>
    <property type="match status" value="1"/>
</dbReference>
<organism evidence="6 7">
    <name type="scientific">Chrysophaeum taylorii</name>
    <dbReference type="NCBI Taxonomy" id="2483200"/>
    <lineage>
        <taxon>Eukaryota</taxon>
        <taxon>Sar</taxon>
        <taxon>Stramenopiles</taxon>
        <taxon>Ochrophyta</taxon>
        <taxon>Pelagophyceae</taxon>
        <taxon>Pelagomonadales</taxon>
        <taxon>Pelagomonadaceae</taxon>
        <taxon>Chrysophaeum</taxon>
    </lineage>
</organism>
<evidence type="ECO:0000313" key="7">
    <source>
        <dbReference type="Proteomes" id="UP001230188"/>
    </source>
</evidence>
<name>A0AAD7ULJ8_9STRA</name>
<evidence type="ECO:0000256" key="1">
    <source>
        <dbReference type="ARBA" id="ARBA00004141"/>
    </source>
</evidence>
<evidence type="ECO:0000256" key="4">
    <source>
        <dbReference type="SAM" id="Phobius"/>
    </source>
</evidence>
<dbReference type="InterPro" id="IPR018108">
    <property type="entry name" value="MCP_transmembrane"/>
</dbReference>